<evidence type="ECO:0000256" key="2">
    <source>
        <dbReference type="SAM" id="MobiDB-lite"/>
    </source>
</evidence>
<gene>
    <name evidence="4" type="ORF">H9926_13555</name>
</gene>
<dbReference type="InterPro" id="IPR029044">
    <property type="entry name" value="Nucleotide-diphossugar_trans"/>
</dbReference>
<evidence type="ECO:0000259" key="3">
    <source>
        <dbReference type="Pfam" id="PF00535"/>
    </source>
</evidence>
<dbReference type="GO" id="GO:0016757">
    <property type="term" value="F:glycosyltransferase activity"/>
    <property type="evidence" value="ECO:0007669"/>
    <property type="project" value="UniProtKB-KW"/>
</dbReference>
<evidence type="ECO:0000313" key="5">
    <source>
        <dbReference type="Proteomes" id="UP000823922"/>
    </source>
</evidence>
<protein>
    <submittedName>
        <fullName evidence="4">Glycosyltransferase</fullName>
        <ecNumber evidence="4">2.4.-.-</ecNumber>
    </submittedName>
</protein>
<dbReference type="PANTHER" id="PTHR43685">
    <property type="entry name" value="GLYCOSYLTRANSFERASE"/>
    <property type="match status" value="1"/>
</dbReference>
<feature type="region of interest" description="Disordered" evidence="2">
    <location>
        <begin position="302"/>
        <end position="325"/>
    </location>
</feature>
<dbReference type="InterPro" id="IPR050834">
    <property type="entry name" value="Glycosyltransf_2"/>
</dbReference>
<dbReference type="InterPro" id="IPR001173">
    <property type="entry name" value="Glyco_trans_2-like"/>
</dbReference>
<sequence>MTACNTGRYIKDAIDSILSQTFRDLELIVINDGSTDDTDEIVTGIRDERLRYVRSEENRGIPFSRNLGLDMAGGKYLAIMDSDDIAPPYRLQDQYDYMESHPGVGVLSGDAFNFGTDNRYRVAIQGNERIQYRFFFRCPINNPAAMVRREMLERTQVRYDTRYKVCSDYKFWIDLLNRTEFANLGGKPYVFYRTGHSESITTETSRLESVRERDRVVKEISYGFLDRFGLSLSREEYDAVYLFRSYGEKHPDASDYEKMSACLEKLIEQGRSVMARSDLWEAEMRFWLAKWKKLVCRKDEKADESVEAPAVQSGHPEALKTQRGG</sequence>
<dbReference type="SUPFAM" id="SSF53448">
    <property type="entry name" value="Nucleotide-diphospho-sugar transferases"/>
    <property type="match status" value="1"/>
</dbReference>
<dbReference type="EC" id="2.4.-.-" evidence="4"/>
<dbReference type="AlphaFoldDB" id="A0A9D2TTY0"/>
<dbReference type="Pfam" id="PF00535">
    <property type="entry name" value="Glycos_transf_2"/>
    <property type="match status" value="1"/>
</dbReference>
<organism evidence="4 5">
    <name type="scientific">Candidatus Eisenbergiella intestinigallinarum</name>
    <dbReference type="NCBI Taxonomy" id="2838549"/>
    <lineage>
        <taxon>Bacteria</taxon>
        <taxon>Bacillati</taxon>
        <taxon>Bacillota</taxon>
        <taxon>Clostridia</taxon>
        <taxon>Lachnospirales</taxon>
        <taxon>Lachnospiraceae</taxon>
        <taxon>Eisenbergiella</taxon>
    </lineage>
</organism>
<feature type="domain" description="Glycosyltransferase 2-like" evidence="3">
    <location>
        <begin position="1"/>
        <end position="152"/>
    </location>
</feature>
<evidence type="ECO:0000256" key="1">
    <source>
        <dbReference type="ARBA" id="ARBA00006739"/>
    </source>
</evidence>
<proteinExistence type="inferred from homology"/>
<accession>A0A9D2TTY0</accession>
<dbReference type="EMBL" id="DWVS01000350">
    <property type="protein sequence ID" value="HJC89025.1"/>
    <property type="molecule type" value="Genomic_DNA"/>
</dbReference>
<comment type="similarity">
    <text evidence="1">Belongs to the glycosyltransferase 2 family.</text>
</comment>
<reference evidence="4" key="2">
    <citation type="submission" date="2021-04" db="EMBL/GenBank/DDBJ databases">
        <authorList>
            <person name="Gilroy R."/>
        </authorList>
    </citation>
    <scope>NUCLEOTIDE SEQUENCE</scope>
    <source>
        <strain evidence="4">ChiBcec1-1630</strain>
    </source>
</reference>
<name>A0A9D2TTY0_9FIRM</name>
<keyword evidence="4" id="KW-0328">Glycosyltransferase</keyword>
<dbReference type="Gene3D" id="3.90.550.10">
    <property type="entry name" value="Spore Coat Polysaccharide Biosynthesis Protein SpsA, Chain A"/>
    <property type="match status" value="1"/>
</dbReference>
<evidence type="ECO:0000313" key="4">
    <source>
        <dbReference type="EMBL" id="HJC89025.1"/>
    </source>
</evidence>
<dbReference type="Proteomes" id="UP000823922">
    <property type="component" value="Unassembled WGS sequence"/>
</dbReference>
<keyword evidence="4" id="KW-0808">Transferase</keyword>
<dbReference type="PANTHER" id="PTHR43685:SF11">
    <property type="entry name" value="GLYCOSYLTRANSFERASE TAGX-RELATED"/>
    <property type="match status" value="1"/>
</dbReference>
<comment type="caution">
    <text evidence="4">The sequence shown here is derived from an EMBL/GenBank/DDBJ whole genome shotgun (WGS) entry which is preliminary data.</text>
</comment>
<reference evidence="4" key="1">
    <citation type="journal article" date="2021" name="PeerJ">
        <title>Extensive microbial diversity within the chicken gut microbiome revealed by metagenomics and culture.</title>
        <authorList>
            <person name="Gilroy R."/>
            <person name="Ravi A."/>
            <person name="Getino M."/>
            <person name="Pursley I."/>
            <person name="Horton D.L."/>
            <person name="Alikhan N.F."/>
            <person name="Baker D."/>
            <person name="Gharbi K."/>
            <person name="Hall N."/>
            <person name="Watson M."/>
            <person name="Adriaenssens E.M."/>
            <person name="Foster-Nyarko E."/>
            <person name="Jarju S."/>
            <person name="Secka A."/>
            <person name="Antonio M."/>
            <person name="Oren A."/>
            <person name="Chaudhuri R.R."/>
            <person name="La Ragione R."/>
            <person name="Hildebrand F."/>
            <person name="Pallen M.J."/>
        </authorList>
    </citation>
    <scope>NUCLEOTIDE SEQUENCE</scope>
    <source>
        <strain evidence="4">ChiBcec1-1630</strain>
    </source>
</reference>